<comment type="caution">
    <text evidence="2">The sequence shown here is derived from an EMBL/GenBank/DDBJ whole genome shotgun (WGS) entry which is preliminary data.</text>
</comment>
<protein>
    <recommendedName>
        <fullName evidence="4">Tc1-like transposase DDE domain-containing protein</fullName>
    </recommendedName>
</protein>
<reference evidence="2 3" key="1">
    <citation type="journal article" date="2019" name="Int. J. Syst. Evol. Microbiol.">
        <title>The Global Catalogue of Microorganisms (GCM) 10K type strain sequencing project: providing services to taxonomists for standard genome sequencing and annotation.</title>
        <authorList>
            <consortium name="The Broad Institute Genomics Platform"/>
            <consortium name="The Broad Institute Genome Sequencing Center for Infectious Disease"/>
            <person name="Wu L."/>
            <person name="Ma J."/>
        </authorList>
    </citation>
    <scope>NUCLEOTIDE SEQUENCE [LARGE SCALE GENOMIC DNA]</scope>
    <source>
        <strain evidence="2 3">JCM 4788</strain>
    </source>
</reference>
<gene>
    <name evidence="2" type="ORF">GCM10010357_68870</name>
</gene>
<evidence type="ECO:0008006" key="4">
    <source>
        <dbReference type="Google" id="ProtNLM"/>
    </source>
</evidence>
<evidence type="ECO:0000256" key="1">
    <source>
        <dbReference type="SAM" id="MobiDB-lite"/>
    </source>
</evidence>
<proteinExistence type="predicted"/>
<feature type="compositionally biased region" description="Low complexity" evidence="1">
    <location>
        <begin position="178"/>
        <end position="209"/>
    </location>
</feature>
<name>A0ABN0Z8C1_9ACTN</name>
<organism evidence="2 3">
    <name type="scientific">Streptomyces luteireticuli</name>
    <dbReference type="NCBI Taxonomy" id="173858"/>
    <lineage>
        <taxon>Bacteria</taxon>
        <taxon>Bacillati</taxon>
        <taxon>Actinomycetota</taxon>
        <taxon>Actinomycetes</taxon>
        <taxon>Kitasatosporales</taxon>
        <taxon>Streptomycetaceae</taxon>
        <taxon>Streptomyces</taxon>
    </lineage>
</organism>
<evidence type="ECO:0000313" key="3">
    <source>
        <dbReference type="Proteomes" id="UP001500879"/>
    </source>
</evidence>
<sequence>MIDTDPGVDDTWAISTWPTAPTWKSSPWAPGAEFTFQRTKTWKDSLDPDSEAKLDRIEEVLDRFPDQVFAFDGFGPLGIRPTAGSCWAGRKHPDRVPTTYHRTHGVRYFHGCYSVGDDRLWGVNCHRKGAANTPAALKSIRAARPDGAPIYMILGNLSARKGADIPTPTTPTTPCSPRPCTSTSAGVTPTPATATSWPPNARNAPASAAKKGIRWGGRLLAAAA</sequence>
<feature type="compositionally biased region" description="Pro residues" evidence="1">
    <location>
        <begin position="168"/>
        <end position="177"/>
    </location>
</feature>
<keyword evidence="3" id="KW-1185">Reference proteome</keyword>
<dbReference type="Proteomes" id="UP001500879">
    <property type="component" value="Unassembled WGS sequence"/>
</dbReference>
<evidence type="ECO:0000313" key="2">
    <source>
        <dbReference type="EMBL" id="GAA0437692.1"/>
    </source>
</evidence>
<dbReference type="EMBL" id="BAAABX010000089">
    <property type="protein sequence ID" value="GAA0437692.1"/>
    <property type="molecule type" value="Genomic_DNA"/>
</dbReference>
<feature type="region of interest" description="Disordered" evidence="1">
    <location>
        <begin position="162"/>
        <end position="209"/>
    </location>
</feature>
<accession>A0ABN0Z8C1</accession>